<dbReference type="SUPFAM" id="SSF56935">
    <property type="entry name" value="Porins"/>
    <property type="match status" value="1"/>
</dbReference>
<evidence type="ECO:0000256" key="2">
    <source>
        <dbReference type="ARBA" id="ARBA00023136"/>
    </source>
</evidence>
<keyword evidence="3" id="KW-0998">Cell outer membrane</keyword>
<dbReference type="Gene3D" id="2.40.170.20">
    <property type="entry name" value="TonB-dependent receptor, beta-barrel domain"/>
    <property type="match status" value="1"/>
</dbReference>
<organism evidence="4 5">
    <name type="scientific">Immundisolibacter cernigliae</name>
    <dbReference type="NCBI Taxonomy" id="1810504"/>
    <lineage>
        <taxon>Bacteria</taxon>
        <taxon>Pseudomonadati</taxon>
        <taxon>Pseudomonadota</taxon>
        <taxon>Gammaproteobacteria</taxon>
        <taxon>Immundisolibacterales</taxon>
        <taxon>Immundisolibacteraceae</taxon>
        <taxon>Immundisolibacter</taxon>
    </lineage>
</organism>
<name>A0A1B1YSL7_9GAMM</name>
<dbReference type="STRING" id="1810504.PG2T_06005"/>
<keyword evidence="2" id="KW-0472">Membrane</keyword>
<dbReference type="InterPro" id="IPR036942">
    <property type="entry name" value="Beta-barrel_TonB_sf"/>
</dbReference>
<dbReference type="KEGG" id="gbi:PG2T_06005"/>
<proteinExistence type="predicted"/>
<sequence>MSGNYAYQKSTDEAADTDVGFAPTHLAYLRADWMFTPQWSVSGQTTGVFDRKRPPGDTRSKIDDYVAFDLTLRGQRLFGDDWGMRLSARNLFDADVREPSASSLIPNDLPMAGRNLFLELSKAFH</sequence>
<evidence type="ECO:0000313" key="4">
    <source>
        <dbReference type="EMBL" id="ANX03791.1"/>
    </source>
</evidence>
<dbReference type="AlphaFoldDB" id="A0A1B1YSL7"/>
<evidence type="ECO:0000256" key="3">
    <source>
        <dbReference type="ARBA" id="ARBA00023237"/>
    </source>
</evidence>
<evidence type="ECO:0000256" key="1">
    <source>
        <dbReference type="ARBA" id="ARBA00004442"/>
    </source>
</evidence>
<comment type="subcellular location">
    <subcellularLocation>
        <location evidence="1">Cell outer membrane</location>
    </subcellularLocation>
</comment>
<reference evidence="5" key="1">
    <citation type="submission" date="2016-03" db="EMBL/GenBank/DDBJ databases">
        <title>Complete genome sequence of Solimmundus cernigliae, representing a novel lineage of polycyclic aromatic hydrocarbon degraders within the Gammaproteobacteria.</title>
        <authorList>
            <person name="Singleton D.R."/>
            <person name="Dickey A.N."/>
            <person name="Scholl E.H."/>
            <person name="Wright F.A."/>
            <person name="Aitken M.D."/>
        </authorList>
    </citation>
    <scope>NUCLEOTIDE SEQUENCE [LARGE SCALE GENOMIC DNA]</scope>
    <source>
        <strain evidence="5">TR3.2</strain>
    </source>
</reference>
<accession>A0A1B1YSL7</accession>
<gene>
    <name evidence="4" type="ORF">PG2T_06005</name>
</gene>
<keyword evidence="5" id="KW-1185">Reference proteome</keyword>
<dbReference type="GO" id="GO:0009279">
    <property type="term" value="C:cell outer membrane"/>
    <property type="evidence" value="ECO:0007669"/>
    <property type="project" value="UniProtKB-SubCell"/>
</dbReference>
<evidence type="ECO:0000313" key="5">
    <source>
        <dbReference type="Proteomes" id="UP000092952"/>
    </source>
</evidence>
<dbReference type="EMBL" id="CP014671">
    <property type="protein sequence ID" value="ANX03791.1"/>
    <property type="molecule type" value="Genomic_DNA"/>
</dbReference>
<dbReference type="Proteomes" id="UP000092952">
    <property type="component" value="Chromosome"/>
</dbReference>
<protein>
    <submittedName>
        <fullName evidence="4">Uncharacterized protein</fullName>
    </submittedName>
</protein>
<dbReference type="InParanoid" id="A0A1B1YSL7"/>